<dbReference type="EMBL" id="BMAU01021387">
    <property type="protein sequence ID" value="GFY28878.1"/>
    <property type="molecule type" value="Genomic_DNA"/>
</dbReference>
<evidence type="ECO:0000313" key="2">
    <source>
        <dbReference type="Proteomes" id="UP000887159"/>
    </source>
</evidence>
<keyword evidence="2" id="KW-1185">Reference proteome</keyword>
<protein>
    <submittedName>
        <fullName evidence="1">Uncharacterized protein</fullName>
    </submittedName>
</protein>
<organism evidence="1 2">
    <name type="scientific">Trichonephila clavipes</name>
    <name type="common">Golden silk orbweaver</name>
    <name type="synonym">Nephila clavipes</name>
    <dbReference type="NCBI Taxonomy" id="2585209"/>
    <lineage>
        <taxon>Eukaryota</taxon>
        <taxon>Metazoa</taxon>
        <taxon>Ecdysozoa</taxon>
        <taxon>Arthropoda</taxon>
        <taxon>Chelicerata</taxon>
        <taxon>Arachnida</taxon>
        <taxon>Araneae</taxon>
        <taxon>Araneomorphae</taxon>
        <taxon>Entelegynae</taxon>
        <taxon>Araneoidea</taxon>
        <taxon>Nephilidae</taxon>
        <taxon>Trichonephila</taxon>
    </lineage>
</organism>
<proteinExistence type="predicted"/>
<comment type="caution">
    <text evidence="1">The sequence shown here is derived from an EMBL/GenBank/DDBJ whole genome shotgun (WGS) entry which is preliminary data.</text>
</comment>
<reference evidence="1" key="1">
    <citation type="submission" date="2020-08" db="EMBL/GenBank/DDBJ databases">
        <title>Multicomponent nature underlies the extraordinary mechanical properties of spider dragline silk.</title>
        <authorList>
            <person name="Kono N."/>
            <person name="Nakamura H."/>
            <person name="Mori M."/>
            <person name="Yoshida Y."/>
            <person name="Ohtoshi R."/>
            <person name="Malay A.D."/>
            <person name="Moran D.A.P."/>
            <person name="Tomita M."/>
            <person name="Numata K."/>
            <person name="Arakawa K."/>
        </authorList>
    </citation>
    <scope>NUCLEOTIDE SEQUENCE</scope>
</reference>
<name>A0A8X7BF16_TRICX</name>
<accession>A0A8X7BF16</accession>
<sequence>MQDDHSIRCVIAGVSDLSDISYSDLPDVAGVSDLSDISYSDLPDADFGSLPGFGASGEGNGRGSGE</sequence>
<gene>
    <name evidence="1" type="ORF">TNCV_4720101</name>
</gene>
<dbReference type="Proteomes" id="UP000887159">
    <property type="component" value="Unassembled WGS sequence"/>
</dbReference>
<evidence type="ECO:0000313" key="1">
    <source>
        <dbReference type="EMBL" id="GFY28878.1"/>
    </source>
</evidence>
<dbReference type="AlphaFoldDB" id="A0A8X7BF16"/>